<feature type="transmembrane region" description="Helical" evidence="6">
    <location>
        <begin position="296"/>
        <end position="313"/>
    </location>
</feature>
<sequence length="373" mass="41807">MIRIALSNTTTETAKRLRFAVENGTVSKRDACFSWYEDKCYIKSDDYRYSNDTPSNKAKAAASGDESYTYTFQNYLVMVCISISLFFLLFKAVTYVFFGASRSFASRCNLCLSGTLFATQLVYILSSYLDVSDDVCVASSVMLHYGFIATFSWTSVLSFDMWRNIASMRIATRHDRTFVIYCFIAWGAPLVLIAICSALNWGAPWSPLSPAYGQYYCFFGKYRAYVSFFLVPMGVLLLLDLGLYIHIIIYIRRSSHLRGSKSGHQPSDVALFFKLALIMGATWFLGLLTFLNSTVIQVLTSIFTGLQGVYLFFGFKDYQYFCSGTKAKRKEKEKLRSSNNSNTSNLSNSTELESVSGAPVGSTATVNKSTNSV</sequence>
<dbReference type="Proteomes" id="UP000001555">
    <property type="component" value="Unassembled WGS sequence"/>
</dbReference>
<dbReference type="VEuPathDB" id="VectorBase:ISCW004659"/>
<organism>
    <name type="scientific">Ixodes scapularis</name>
    <name type="common">Black-legged tick</name>
    <name type="synonym">Deer tick</name>
    <dbReference type="NCBI Taxonomy" id="6945"/>
    <lineage>
        <taxon>Eukaryota</taxon>
        <taxon>Metazoa</taxon>
        <taxon>Ecdysozoa</taxon>
        <taxon>Arthropoda</taxon>
        <taxon>Chelicerata</taxon>
        <taxon>Arachnida</taxon>
        <taxon>Acari</taxon>
        <taxon>Parasitiformes</taxon>
        <taxon>Ixodida</taxon>
        <taxon>Ixodoidea</taxon>
        <taxon>Ixodidae</taxon>
        <taxon>Ixodinae</taxon>
        <taxon>Ixodes</taxon>
    </lineage>
</organism>
<keyword evidence="10" id="KW-1185">Reference proteome</keyword>
<dbReference type="PANTHER" id="PTHR45902">
    <property type="entry name" value="LATROPHILIN RECEPTOR-LIKE PROTEIN A"/>
    <property type="match status" value="1"/>
</dbReference>
<dbReference type="EMBL" id="ABJB010593200">
    <property type="status" value="NOT_ANNOTATED_CDS"/>
    <property type="molecule type" value="Genomic_DNA"/>
</dbReference>
<evidence type="ECO:0000256" key="2">
    <source>
        <dbReference type="ARBA" id="ARBA00022692"/>
    </source>
</evidence>
<reference evidence="8 10" key="1">
    <citation type="submission" date="2008-03" db="EMBL/GenBank/DDBJ databases">
        <title>Annotation of Ixodes scapularis.</title>
        <authorList>
            <consortium name="Ixodes scapularis Genome Project Consortium"/>
            <person name="Caler E."/>
            <person name="Hannick L.I."/>
            <person name="Bidwell S."/>
            <person name="Joardar V."/>
            <person name="Thiagarajan M."/>
            <person name="Amedeo P."/>
            <person name="Galinsky K.J."/>
            <person name="Schobel S."/>
            <person name="Inman J."/>
            <person name="Hostetler J."/>
            <person name="Miller J."/>
            <person name="Hammond M."/>
            <person name="Megy K."/>
            <person name="Lawson D."/>
            <person name="Kodira C."/>
            <person name="Sutton G."/>
            <person name="Meyer J."/>
            <person name="Hill C.A."/>
            <person name="Birren B."/>
            <person name="Nene V."/>
            <person name="Collins F."/>
            <person name="Alarcon-Chaidez F."/>
            <person name="Wikel S."/>
            <person name="Strausberg R."/>
        </authorList>
    </citation>
    <scope>NUCLEOTIDE SEQUENCE [LARGE SCALE GENOMIC DNA]</scope>
    <source>
        <strain evidence="10">Wikel</strain>
        <strain evidence="8">Wikel colony</strain>
    </source>
</reference>
<dbReference type="FunCoup" id="B7PK19">
    <property type="interactions" value="5"/>
</dbReference>
<feature type="transmembrane region" description="Helical" evidence="6">
    <location>
        <begin position="271"/>
        <end position="290"/>
    </location>
</feature>
<evidence type="ECO:0000256" key="3">
    <source>
        <dbReference type="ARBA" id="ARBA00022989"/>
    </source>
</evidence>
<dbReference type="HOGENOM" id="CLU_742452_0_0_1"/>
<feature type="domain" description="G-protein coupled receptors family 2 profile 2" evidence="7">
    <location>
        <begin position="73"/>
        <end position="319"/>
    </location>
</feature>
<dbReference type="GO" id="GO:0004930">
    <property type="term" value="F:G protein-coupled receptor activity"/>
    <property type="evidence" value="ECO:0007669"/>
    <property type="project" value="InterPro"/>
</dbReference>
<keyword evidence="3 6" id="KW-1133">Transmembrane helix</keyword>
<feature type="compositionally biased region" description="Low complexity" evidence="5">
    <location>
        <begin position="337"/>
        <end position="354"/>
    </location>
</feature>
<keyword evidence="2 6" id="KW-0812">Transmembrane</keyword>
<evidence type="ECO:0000256" key="1">
    <source>
        <dbReference type="ARBA" id="ARBA00004141"/>
    </source>
</evidence>
<feature type="transmembrane region" description="Helical" evidence="6">
    <location>
        <begin position="179"/>
        <end position="202"/>
    </location>
</feature>
<proteinExistence type="predicted"/>
<evidence type="ECO:0000313" key="8">
    <source>
        <dbReference type="EMBL" id="EEC06941.1"/>
    </source>
</evidence>
<keyword evidence="8" id="KW-0675">Receptor</keyword>
<dbReference type="InParanoid" id="B7PK19"/>
<feature type="compositionally biased region" description="Polar residues" evidence="5">
    <location>
        <begin position="362"/>
        <end position="373"/>
    </location>
</feature>
<dbReference type="InterPro" id="IPR053231">
    <property type="entry name" value="GPCR_LN-TM7"/>
</dbReference>
<dbReference type="EnsemblMetazoa" id="ISCW004659-RA">
    <property type="protein sequence ID" value="ISCW004659-PA"/>
    <property type="gene ID" value="ISCW004659"/>
</dbReference>
<evidence type="ECO:0000259" key="7">
    <source>
        <dbReference type="PROSITE" id="PS50261"/>
    </source>
</evidence>
<dbReference type="PANTHER" id="PTHR45902:SF1">
    <property type="entry name" value="LATROPHILIN RECEPTOR-LIKE PROTEIN A"/>
    <property type="match status" value="1"/>
</dbReference>
<dbReference type="EMBL" id="DS730006">
    <property type="protein sequence ID" value="EEC06941.1"/>
    <property type="molecule type" value="Genomic_DNA"/>
</dbReference>
<gene>
    <name evidence="9" type="primary">8030118</name>
    <name evidence="8" type="ORF">IscW_ISCW004659</name>
</gene>
<evidence type="ECO:0000313" key="10">
    <source>
        <dbReference type="Proteomes" id="UP000001555"/>
    </source>
</evidence>
<feature type="transmembrane region" description="Helical" evidence="6">
    <location>
        <begin position="141"/>
        <end position="159"/>
    </location>
</feature>
<feature type="transmembrane region" description="Helical" evidence="6">
    <location>
        <begin position="75"/>
        <end position="98"/>
    </location>
</feature>
<dbReference type="AlphaFoldDB" id="B7PK19"/>
<dbReference type="SUPFAM" id="SSF81321">
    <property type="entry name" value="Family A G protein-coupled receptor-like"/>
    <property type="match status" value="1"/>
</dbReference>
<dbReference type="VEuPathDB" id="VectorBase:ISCI004659"/>
<dbReference type="GO" id="GO:0007166">
    <property type="term" value="P:cell surface receptor signaling pathway"/>
    <property type="evidence" value="ECO:0007669"/>
    <property type="project" value="InterPro"/>
</dbReference>
<keyword evidence="4 6" id="KW-0472">Membrane</keyword>
<dbReference type="Gene3D" id="1.20.1070.10">
    <property type="entry name" value="Rhodopsin 7-helix transmembrane proteins"/>
    <property type="match status" value="1"/>
</dbReference>
<dbReference type="PROSITE" id="PS50261">
    <property type="entry name" value="G_PROTEIN_RECEP_F2_4"/>
    <property type="match status" value="1"/>
</dbReference>
<dbReference type="PaxDb" id="6945-B7PK19"/>
<dbReference type="CDD" id="cd15039">
    <property type="entry name" value="7tmB3_Methuselah-like"/>
    <property type="match status" value="1"/>
</dbReference>
<accession>B7PK19</accession>
<comment type="subcellular location">
    <subcellularLocation>
        <location evidence="1">Membrane</location>
        <topology evidence="1">Multi-pass membrane protein</topology>
    </subcellularLocation>
</comment>
<reference evidence="9" key="2">
    <citation type="submission" date="2020-05" db="UniProtKB">
        <authorList>
            <consortium name="EnsemblMetazoa"/>
        </authorList>
    </citation>
    <scope>IDENTIFICATION</scope>
    <source>
        <strain evidence="9">wikel</strain>
    </source>
</reference>
<dbReference type="GO" id="GO:0016020">
    <property type="term" value="C:membrane"/>
    <property type="evidence" value="ECO:0007669"/>
    <property type="project" value="UniProtKB-SubCell"/>
</dbReference>
<dbReference type="Pfam" id="PF00002">
    <property type="entry name" value="7tm_2"/>
    <property type="match status" value="1"/>
</dbReference>
<evidence type="ECO:0000313" key="9">
    <source>
        <dbReference type="EnsemblMetazoa" id="ISCW004659-PA"/>
    </source>
</evidence>
<feature type="region of interest" description="Disordered" evidence="5">
    <location>
        <begin position="332"/>
        <end position="373"/>
    </location>
</feature>
<dbReference type="KEGG" id="isc:8030118"/>
<dbReference type="InterPro" id="IPR017981">
    <property type="entry name" value="GPCR_2-like_7TM"/>
</dbReference>
<evidence type="ECO:0000256" key="6">
    <source>
        <dbReference type="SAM" id="Phobius"/>
    </source>
</evidence>
<dbReference type="VEuPathDB" id="VectorBase:ISCP_011970"/>
<dbReference type="OrthoDB" id="8191206at2759"/>
<name>B7PK19_IXOSC</name>
<evidence type="ECO:0000256" key="4">
    <source>
        <dbReference type="ARBA" id="ARBA00023136"/>
    </source>
</evidence>
<evidence type="ECO:0000256" key="5">
    <source>
        <dbReference type="SAM" id="MobiDB-lite"/>
    </source>
</evidence>
<feature type="transmembrane region" description="Helical" evidence="6">
    <location>
        <begin position="222"/>
        <end position="251"/>
    </location>
</feature>
<dbReference type="InterPro" id="IPR000832">
    <property type="entry name" value="GPCR_2_secretin-like"/>
</dbReference>
<protein>
    <submittedName>
        <fullName evidence="8 9">G-protein coupled receptor MtH2, putative</fullName>
    </submittedName>
</protein>